<dbReference type="EMBL" id="CP049916">
    <property type="protein sequence ID" value="QIO09401.1"/>
    <property type="molecule type" value="Genomic_DNA"/>
</dbReference>
<keyword evidence="1" id="KW-0812">Transmembrane</keyword>
<protein>
    <submittedName>
        <fullName evidence="2">Uncharacterized protein</fullName>
    </submittedName>
</protein>
<keyword evidence="1" id="KW-1133">Transmembrane helix</keyword>
<evidence type="ECO:0000313" key="2">
    <source>
        <dbReference type="EMBL" id="QIO09401.1"/>
    </source>
</evidence>
<name>A0A6G8S5L8_9GAMM</name>
<dbReference type="KEGG" id="alj:G8D99_10460"/>
<dbReference type="RefSeq" id="WP_166325503.1">
    <property type="nucleotide sequence ID" value="NZ_CP049916.1"/>
</dbReference>
<accession>A0A6G8S5L8</accession>
<gene>
    <name evidence="2" type="ORF">G8D99_10460</name>
</gene>
<reference evidence="2 3" key="1">
    <citation type="submission" date="2020-03" db="EMBL/GenBank/DDBJ databases">
        <authorList>
            <person name="Zhu W."/>
        </authorList>
    </citation>
    <scope>NUCLEOTIDE SEQUENCE [LARGE SCALE GENOMIC DNA]</scope>
    <source>
        <strain evidence="2 3">185</strain>
    </source>
</reference>
<dbReference type="Proteomes" id="UP000501939">
    <property type="component" value="Chromosome"/>
</dbReference>
<keyword evidence="3" id="KW-1185">Reference proteome</keyword>
<proteinExistence type="predicted"/>
<organism evidence="2 3">
    <name type="scientific">Acinetobacter lanii</name>
    <dbReference type="NCBI Taxonomy" id="2715163"/>
    <lineage>
        <taxon>Bacteria</taxon>
        <taxon>Pseudomonadati</taxon>
        <taxon>Pseudomonadota</taxon>
        <taxon>Gammaproteobacteria</taxon>
        <taxon>Moraxellales</taxon>
        <taxon>Moraxellaceae</taxon>
        <taxon>Acinetobacter</taxon>
    </lineage>
</organism>
<evidence type="ECO:0000256" key="1">
    <source>
        <dbReference type="SAM" id="Phobius"/>
    </source>
</evidence>
<dbReference type="AlphaFoldDB" id="A0A6G8S5L8"/>
<feature type="transmembrane region" description="Helical" evidence="1">
    <location>
        <begin position="50"/>
        <end position="70"/>
    </location>
</feature>
<sequence length="76" mass="9062">MSLIAWIIQYAVQSLLYKWILSWGGAKWLVGLKSALTLGWITWDWNAEQIRLYILIIWIFSSLWFVVGLFKPELRF</sequence>
<evidence type="ECO:0000313" key="3">
    <source>
        <dbReference type="Proteomes" id="UP000501939"/>
    </source>
</evidence>
<keyword evidence="1" id="KW-0472">Membrane</keyword>